<reference evidence="5" key="1">
    <citation type="submission" date="2020-12" db="EMBL/GenBank/DDBJ databases">
        <authorList>
            <consortium name="Molecular Ecology Group"/>
        </authorList>
    </citation>
    <scope>NUCLEOTIDE SEQUENCE</scope>
    <source>
        <strain evidence="5">TBG_1078</strain>
    </source>
</reference>
<name>A0A811ZCM2_NYCPR</name>
<dbReference type="InterPro" id="IPR003593">
    <property type="entry name" value="AAA+_ATPase"/>
</dbReference>
<accession>A0A811ZCM2</accession>
<dbReference type="GO" id="GO:0016887">
    <property type="term" value="F:ATP hydrolysis activity"/>
    <property type="evidence" value="ECO:0007669"/>
    <property type="project" value="InterPro"/>
</dbReference>
<dbReference type="GO" id="GO:0090554">
    <property type="term" value="F:phosphatidylcholine floppase activity"/>
    <property type="evidence" value="ECO:0007669"/>
    <property type="project" value="TreeGrafter"/>
</dbReference>
<dbReference type="InterPro" id="IPR017871">
    <property type="entry name" value="ABC_transporter-like_CS"/>
</dbReference>
<feature type="domain" description="ABC transporter" evidence="4">
    <location>
        <begin position="105"/>
        <end position="295"/>
    </location>
</feature>
<dbReference type="Gene3D" id="3.40.50.300">
    <property type="entry name" value="P-loop containing nucleotide triphosphate hydrolases"/>
    <property type="match status" value="2"/>
</dbReference>
<keyword evidence="1" id="KW-0547">Nucleotide-binding</keyword>
<dbReference type="InterPro" id="IPR027417">
    <property type="entry name" value="P-loop_NTPase"/>
</dbReference>
<dbReference type="AlphaFoldDB" id="A0A811ZCM2"/>
<dbReference type="GO" id="GO:0016324">
    <property type="term" value="C:apical plasma membrane"/>
    <property type="evidence" value="ECO:0007669"/>
    <property type="project" value="TreeGrafter"/>
</dbReference>
<dbReference type="SMART" id="SM00382">
    <property type="entry name" value="AAA"/>
    <property type="match status" value="1"/>
</dbReference>
<evidence type="ECO:0000259" key="4">
    <source>
        <dbReference type="PROSITE" id="PS50893"/>
    </source>
</evidence>
<dbReference type="GO" id="GO:0045332">
    <property type="term" value="P:phospholipid translocation"/>
    <property type="evidence" value="ECO:0007669"/>
    <property type="project" value="TreeGrafter"/>
</dbReference>
<feature type="region of interest" description="Disordered" evidence="3">
    <location>
        <begin position="49"/>
        <end position="89"/>
    </location>
</feature>
<evidence type="ECO:0000313" key="5">
    <source>
        <dbReference type="EMBL" id="CAD7686506.1"/>
    </source>
</evidence>
<dbReference type="PROSITE" id="PS00211">
    <property type="entry name" value="ABC_TRANSPORTER_1"/>
    <property type="match status" value="1"/>
</dbReference>
<dbReference type="SUPFAM" id="SSF52540">
    <property type="entry name" value="P-loop containing nucleoside triphosphate hydrolases"/>
    <property type="match status" value="1"/>
</dbReference>
<proteinExistence type="predicted"/>
<evidence type="ECO:0000256" key="2">
    <source>
        <dbReference type="ARBA" id="ARBA00022840"/>
    </source>
</evidence>
<keyword evidence="2" id="KW-0067">ATP-binding</keyword>
<keyword evidence="6" id="KW-1185">Reference proteome</keyword>
<evidence type="ECO:0000256" key="3">
    <source>
        <dbReference type="SAM" id="MobiDB-lite"/>
    </source>
</evidence>
<dbReference type="GO" id="GO:0042626">
    <property type="term" value="F:ATPase-coupled transmembrane transporter activity"/>
    <property type="evidence" value="ECO:0007669"/>
    <property type="project" value="TreeGrafter"/>
</dbReference>
<dbReference type="PROSITE" id="PS50893">
    <property type="entry name" value="ABC_TRANSPORTER_2"/>
    <property type="match status" value="1"/>
</dbReference>
<dbReference type="EMBL" id="CAJHUB010000762">
    <property type="protein sequence ID" value="CAD7686506.1"/>
    <property type="molecule type" value="Genomic_DNA"/>
</dbReference>
<dbReference type="Proteomes" id="UP000645828">
    <property type="component" value="Unassembled WGS sequence"/>
</dbReference>
<dbReference type="PANTHER" id="PTHR24221">
    <property type="entry name" value="ATP-BINDING CASSETTE SUB-FAMILY B"/>
    <property type="match status" value="1"/>
</dbReference>
<dbReference type="InterPro" id="IPR003439">
    <property type="entry name" value="ABC_transporter-like_ATP-bd"/>
</dbReference>
<dbReference type="InterPro" id="IPR039421">
    <property type="entry name" value="Type_1_exporter"/>
</dbReference>
<dbReference type="GO" id="GO:0005524">
    <property type="term" value="F:ATP binding"/>
    <property type="evidence" value="ECO:0007669"/>
    <property type="project" value="UniProtKB-KW"/>
</dbReference>
<gene>
    <name evidence="5" type="ORF">NYPRO_LOCUS19299</name>
</gene>
<sequence>MESNIRLPMGSLCPCAHVPPALPAPPGLARGRRPVPPGPHSPLADMVQAAGAQAGRERSYPAGRGEGIIPGTRRSAQAPAARRPPSPIGWGNVIPPPPCKFEGNVTFNEVVFNYPTWPKVPVLQGLSLKVKKGQTLALVSSSGYGKSTVVQLLERFYDPVAGTKLSIQWLRAHPGIVSQEPVLFDCSIAENITLPHKYETRVGDKGTQLSGGQKQRIAIARALIRQPQILLLDEATSALDTETQEGRTCIMISHRLSTIQNADIIVVFQNGKVKEHGTHQQLLAQKGIYFSKVSVQTGTQNLGTLAIS</sequence>
<dbReference type="Pfam" id="PF00005">
    <property type="entry name" value="ABC_tran"/>
    <property type="match status" value="1"/>
</dbReference>
<organism evidence="5 6">
    <name type="scientific">Nyctereutes procyonoides</name>
    <name type="common">Raccoon dog</name>
    <name type="synonym">Canis procyonoides</name>
    <dbReference type="NCBI Taxonomy" id="34880"/>
    <lineage>
        <taxon>Eukaryota</taxon>
        <taxon>Metazoa</taxon>
        <taxon>Chordata</taxon>
        <taxon>Craniata</taxon>
        <taxon>Vertebrata</taxon>
        <taxon>Euteleostomi</taxon>
        <taxon>Mammalia</taxon>
        <taxon>Eutheria</taxon>
        <taxon>Laurasiatheria</taxon>
        <taxon>Carnivora</taxon>
        <taxon>Caniformia</taxon>
        <taxon>Canidae</taxon>
        <taxon>Nyctereutes</taxon>
    </lineage>
</organism>
<evidence type="ECO:0000256" key="1">
    <source>
        <dbReference type="ARBA" id="ARBA00022741"/>
    </source>
</evidence>
<protein>
    <submittedName>
        <fullName evidence="5">(raccoon dog) hypothetical protein</fullName>
    </submittedName>
</protein>
<comment type="caution">
    <text evidence="5">The sequence shown here is derived from an EMBL/GenBank/DDBJ whole genome shotgun (WGS) entry which is preliminary data.</text>
</comment>
<evidence type="ECO:0000313" key="6">
    <source>
        <dbReference type="Proteomes" id="UP000645828"/>
    </source>
</evidence>
<dbReference type="PANTHER" id="PTHR24221:SF241">
    <property type="entry name" value="PHOSPHATIDYLCHOLINE TRANSLOCATOR ABCB4"/>
    <property type="match status" value="1"/>
</dbReference>